<dbReference type="AlphaFoldDB" id="A0A7C9CZP3"/>
<accession>A0A7C9CZP3</accession>
<protein>
    <recommendedName>
        <fullName evidence="2">F-box domain-containing protein</fullName>
    </recommendedName>
</protein>
<feature type="domain" description="F-box" evidence="2">
    <location>
        <begin position="22"/>
        <end position="56"/>
    </location>
</feature>
<evidence type="ECO:0000256" key="1">
    <source>
        <dbReference type="SAM" id="MobiDB-lite"/>
    </source>
</evidence>
<dbReference type="InterPro" id="IPR036047">
    <property type="entry name" value="F-box-like_dom_sf"/>
</dbReference>
<evidence type="ECO:0000313" key="3">
    <source>
        <dbReference type="EMBL" id="MBA4630421.1"/>
    </source>
</evidence>
<organism evidence="3">
    <name type="scientific">Opuntia streptacantha</name>
    <name type="common">Prickly pear cactus</name>
    <name type="synonym">Opuntia cardona</name>
    <dbReference type="NCBI Taxonomy" id="393608"/>
    <lineage>
        <taxon>Eukaryota</taxon>
        <taxon>Viridiplantae</taxon>
        <taxon>Streptophyta</taxon>
        <taxon>Embryophyta</taxon>
        <taxon>Tracheophyta</taxon>
        <taxon>Spermatophyta</taxon>
        <taxon>Magnoliopsida</taxon>
        <taxon>eudicotyledons</taxon>
        <taxon>Gunneridae</taxon>
        <taxon>Pentapetalae</taxon>
        <taxon>Caryophyllales</taxon>
        <taxon>Cactineae</taxon>
        <taxon>Cactaceae</taxon>
        <taxon>Opuntioideae</taxon>
        <taxon>Opuntia</taxon>
    </lineage>
</organism>
<dbReference type="Gene3D" id="1.20.1280.50">
    <property type="match status" value="1"/>
</dbReference>
<feature type="region of interest" description="Disordered" evidence="1">
    <location>
        <begin position="267"/>
        <end position="296"/>
    </location>
</feature>
<sequence length="389" mass="42831">MADFKNQADQETSPQDGEDYFDLLPDPILLLIFNKLLDAKSLCRCLLVSKRFASLVPQIDSVSIQVNHALKPSKNSRTGSKSNFFKGFVSKFVTKPIQFLHQIMGKKVSSSSSKDAGVEVVQWIGTALKNFNEIQTLKLELPCYGGEIGVNRSIPLLKWEAGFGKDLERCVILGATSIVQMKEKAKAGDGAHGSDQNGEDDPLFTDEELKLRIIWIISCLIASSARHNLLKKVVNSCPKLSNAVILDAGKQGKLSMNEGQIRELRDSMKNTSNNPSSESEPESRPQTPSSQASTSGAQMGYVGNLVMKLWYVKELELQSSGQVMKGATMVVIRPDGQVGKEERESGGCGDGLSGMMNRAFEGDEVFGEAAKELLRRKEKRVYRLEMNTF</sequence>
<proteinExistence type="predicted"/>
<dbReference type="Pfam" id="PF12937">
    <property type="entry name" value="F-box-like"/>
    <property type="match status" value="1"/>
</dbReference>
<reference evidence="3" key="2">
    <citation type="submission" date="2020-07" db="EMBL/GenBank/DDBJ databases">
        <authorList>
            <person name="Vera ALvarez R."/>
            <person name="Arias-Moreno D.M."/>
            <person name="Jimenez-Jacinto V."/>
            <person name="Jimenez-Bremont J.F."/>
            <person name="Swaminathan K."/>
            <person name="Moose S.P."/>
            <person name="Guerrero-Gonzalez M.L."/>
            <person name="Marino-Ramirez L."/>
            <person name="Landsman D."/>
            <person name="Rodriguez-Kessler M."/>
            <person name="Delgado-Sanchez P."/>
        </authorList>
    </citation>
    <scope>NUCLEOTIDE SEQUENCE</scope>
    <source>
        <tissue evidence="3">Cladode</tissue>
    </source>
</reference>
<evidence type="ECO:0000259" key="2">
    <source>
        <dbReference type="Pfam" id="PF12937"/>
    </source>
</evidence>
<feature type="compositionally biased region" description="Low complexity" evidence="1">
    <location>
        <begin position="270"/>
        <end position="291"/>
    </location>
</feature>
<dbReference type="CDD" id="cd09917">
    <property type="entry name" value="F-box_SF"/>
    <property type="match status" value="1"/>
</dbReference>
<reference evidence="3" key="1">
    <citation type="journal article" date="2013" name="J. Plant Res.">
        <title>Effect of fungi and light on seed germination of three Opuntia species from semiarid lands of central Mexico.</title>
        <authorList>
            <person name="Delgado-Sanchez P."/>
            <person name="Jimenez-Bremont J.F."/>
            <person name="Guerrero-Gonzalez Mde L."/>
            <person name="Flores J."/>
        </authorList>
    </citation>
    <scope>NUCLEOTIDE SEQUENCE</scope>
    <source>
        <tissue evidence="3">Cladode</tissue>
    </source>
</reference>
<dbReference type="EMBL" id="GISG01073760">
    <property type="protein sequence ID" value="MBA4630421.1"/>
    <property type="molecule type" value="Transcribed_RNA"/>
</dbReference>
<dbReference type="InterPro" id="IPR044809">
    <property type="entry name" value="AUF1-like"/>
</dbReference>
<dbReference type="SUPFAM" id="SSF81383">
    <property type="entry name" value="F-box domain"/>
    <property type="match status" value="1"/>
</dbReference>
<dbReference type="InterPro" id="IPR001810">
    <property type="entry name" value="F-box_dom"/>
</dbReference>
<name>A0A7C9CZP3_OPUST</name>
<dbReference type="PANTHER" id="PTHR31215">
    <property type="entry name" value="OS05G0510400 PROTEIN-RELATED"/>
    <property type="match status" value="1"/>
</dbReference>